<evidence type="ECO:0000256" key="1">
    <source>
        <dbReference type="SAM" id="SignalP"/>
    </source>
</evidence>
<organism evidence="3 4">
    <name type="scientific">Massilia phyllostachyos</name>
    <dbReference type="NCBI Taxonomy" id="2898585"/>
    <lineage>
        <taxon>Bacteria</taxon>
        <taxon>Pseudomonadati</taxon>
        <taxon>Pseudomonadota</taxon>
        <taxon>Betaproteobacteria</taxon>
        <taxon>Burkholderiales</taxon>
        <taxon>Oxalobacteraceae</taxon>
        <taxon>Telluria group</taxon>
        <taxon>Massilia</taxon>
    </lineage>
</organism>
<accession>A0ABS8QC85</accession>
<gene>
    <name evidence="3" type="primary">pepA</name>
    <name evidence="3" type="ORF">LQ564_23970</name>
</gene>
<comment type="caution">
    <text evidence="3">The sequence shown here is derived from an EMBL/GenBank/DDBJ whole genome shotgun (WGS) entry which is preliminary data.</text>
</comment>
<feature type="signal peptide" evidence="1">
    <location>
        <begin position="1"/>
        <end position="27"/>
    </location>
</feature>
<dbReference type="EMBL" id="JAJNOC010000012">
    <property type="protein sequence ID" value="MCD2519364.1"/>
    <property type="molecule type" value="Genomic_DNA"/>
</dbReference>
<reference evidence="3" key="1">
    <citation type="submission" date="2021-11" db="EMBL/GenBank/DDBJ databases">
        <title>The complete genome of Massilia sp sp. G4R7.</title>
        <authorList>
            <person name="Liu L."/>
            <person name="Yue J."/>
            <person name="Yuan J."/>
            <person name="Yang F."/>
            <person name="Li L."/>
        </authorList>
    </citation>
    <scope>NUCLEOTIDE SEQUENCE</scope>
    <source>
        <strain evidence="3">G4R7</strain>
    </source>
</reference>
<dbReference type="NCBIfam" id="TIGR02595">
    <property type="entry name" value="PEP_CTERM"/>
    <property type="match status" value="1"/>
</dbReference>
<proteinExistence type="predicted"/>
<sequence>MKALLSKKMIAGAAAALSLFATTGAQAAATFPDFQVQRPDVAGTAGRFTADKITGNYTEVATFNTDGTFNVSLLWTAGQFVRNDGNTALPGAGTGLGNTYGLYATYTASGRVIQNGAVTTFLFTPGTGNLSLFLDRNNNTTTTLMGDPLYTAPISGSGAFTFDAALSSDDIVLATGKALTGEGNLNPTLSTCSNTNPNAINCGSFGSTTSFNLTADGMNFFIDPRPFYNLSFQAGQLNNFTPAGTQVINGSLDVVFGVPEPTSLGLLGLGLLGLGAAANRRKQAK</sequence>
<protein>
    <submittedName>
        <fullName evidence="3">Flocculation-associated PEP-CTERM protein PepA</fullName>
    </submittedName>
</protein>
<keyword evidence="1" id="KW-0732">Signal</keyword>
<dbReference type="Proteomes" id="UP001179361">
    <property type="component" value="Unassembled WGS sequence"/>
</dbReference>
<name>A0ABS8QC85_9BURK</name>
<evidence type="ECO:0000259" key="2">
    <source>
        <dbReference type="Pfam" id="PF07589"/>
    </source>
</evidence>
<dbReference type="InterPro" id="IPR013424">
    <property type="entry name" value="Ice-binding_C"/>
</dbReference>
<feature type="chain" id="PRO_5047409905" evidence="1">
    <location>
        <begin position="28"/>
        <end position="285"/>
    </location>
</feature>
<keyword evidence="4" id="KW-1185">Reference proteome</keyword>
<evidence type="ECO:0000313" key="3">
    <source>
        <dbReference type="EMBL" id="MCD2519364.1"/>
    </source>
</evidence>
<dbReference type="RefSeq" id="WP_231060634.1">
    <property type="nucleotide sequence ID" value="NZ_JAJNOC010000012.1"/>
</dbReference>
<evidence type="ECO:0000313" key="4">
    <source>
        <dbReference type="Proteomes" id="UP001179361"/>
    </source>
</evidence>
<dbReference type="NCBIfam" id="NF033554">
    <property type="entry name" value="floc_PepA"/>
    <property type="match status" value="1"/>
</dbReference>
<dbReference type="Pfam" id="PF07589">
    <property type="entry name" value="PEP-CTERM"/>
    <property type="match status" value="1"/>
</dbReference>
<feature type="domain" description="Ice-binding protein C-terminal" evidence="2">
    <location>
        <begin position="258"/>
        <end position="281"/>
    </location>
</feature>